<dbReference type="OrthoDB" id="9808603at2"/>
<gene>
    <name evidence="9" type="ORF">GHC57_14845</name>
</gene>
<evidence type="ECO:0000313" key="10">
    <source>
        <dbReference type="Proteomes" id="UP000434582"/>
    </source>
</evidence>
<accession>A0A7X1ZFX5</accession>
<dbReference type="GO" id="GO:0020037">
    <property type="term" value="F:heme binding"/>
    <property type="evidence" value="ECO:0007669"/>
    <property type="project" value="InterPro"/>
</dbReference>
<dbReference type="Proteomes" id="UP000434582">
    <property type="component" value="Unassembled WGS sequence"/>
</dbReference>
<evidence type="ECO:0000256" key="3">
    <source>
        <dbReference type="ARBA" id="ARBA00022723"/>
    </source>
</evidence>
<comment type="caution">
    <text evidence="9">The sequence shown here is derived from an EMBL/GenBank/DDBJ whole genome shotgun (WGS) entry which is preliminary data.</text>
</comment>
<evidence type="ECO:0000313" key="9">
    <source>
        <dbReference type="EMBL" id="MQX37796.1"/>
    </source>
</evidence>
<dbReference type="RefSeq" id="WP_153345640.1">
    <property type="nucleotide sequence ID" value="NZ_WIVE01000056.1"/>
</dbReference>
<dbReference type="PANTHER" id="PTHR33751">
    <property type="entry name" value="CBB3-TYPE CYTOCHROME C OXIDASE SUBUNIT FIXP"/>
    <property type="match status" value="1"/>
</dbReference>
<keyword evidence="10" id="KW-1185">Reference proteome</keyword>
<dbReference type="Gene3D" id="1.10.760.10">
    <property type="entry name" value="Cytochrome c-like domain"/>
    <property type="match status" value="1"/>
</dbReference>
<proteinExistence type="predicted"/>
<evidence type="ECO:0000256" key="1">
    <source>
        <dbReference type="ARBA" id="ARBA00022448"/>
    </source>
</evidence>
<keyword evidence="3 6" id="KW-0479">Metal-binding</keyword>
<dbReference type="AlphaFoldDB" id="A0A7X1ZFX5"/>
<dbReference type="PROSITE" id="PS51007">
    <property type="entry name" value="CYTC"/>
    <property type="match status" value="1"/>
</dbReference>
<evidence type="ECO:0000256" key="7">
    <source>
        <dbReference type="SAM" id="SignalP"/>
    </source>
</evidence>
<dbReference type="InterPro" id="IPR036909">
    <property type="entry name" value="Cyt_c-like_dom_sf"/>
</dbReference>
<evidence type="ECO:0000256" key="4">
    <source>
        <dbReference type="ARBA" id="ARBA00022982"/>
    </source>
</evidence>
<dbReference type="GO" id="GO:0009055">
    <property type="term" value="F:electron transfer activity"/>
    <property type="evidence" value="ECO:0007669"/>
    <property type="project" value="InterPro"/>
</dbReference>
<evidence type="ECO:0000256" key="2">
    <source>
        <dbReference type="ARBA" id="ARBA00022617"/>
    </source>
</evidence>
<dbReference type="EMBL" id="WIVE01000056">
    <property type="protein sequence ID" value="MQX37796.1"/>
    <property type="molecule type" value="Genomic_DNA"/>
</dbReference>
<feature type="chain" id="PRO_5030932672" evidence="7">
    <location>
        <begin position="28"/>
        <end position="119"/>
    </location>
</feature>
<protein>
    <submittedName>
        <fullName evidence="9">C-type cytochrome</fullName>
    </submittedName>
</protein>
<keyword evidence="5 6" id="KW-0408">Iron</keyword>
<dbReference type="Pfam" id="PF00034">
    <property type="entry name" value="Cytochrom_C"/>
    <property type="match status" value="1"/>
</dbReference>
<keyword evidence="2 6" id="KW-0349">Heme</keyword>
<sequence length="119" mass="12657">MQTRVFPLVLAAALAVASPAVWTPAGAADGDRRPTPDLIAQNCATCHGMDGRVFTEAMPALAGMDPEDFVAAMRAFRDDRRPGTIMDRIAKAFTEDDVAALAAHYAALPADPLPQEAHR</sequence>
<keyword evidence="4" id="KW-0249">Electron transport</keyword>
<dbReference type="InterPro" id="IPR009056">
    <property type="entry name" value="Cyt_c-like_dom"/>
</dbReference>
<organism evidence="9 10">
    <name type="scientific">Roseospira navarrensis</name>
    <dbReference type="NCBI Taxonomy" id="140058"/>
    <lineage>
        <taxon>Bacteria</taxon>
        <taxon>Pseudomonadati</taxon>
        <taxon>Pseudomonadota</taxon>
        <taxon>Alphaproteobacteria</taxon>
        <taxon>Rhodospirillales</taxon>
        <taxon>Rhodospirillaceae</taxon>
        <taxon>Roseospira</taxon>
    </lineage>
</organism>
<evidence type="ECO:0000259" key="8">
    <source>
        <dbReference type="PROSITE" id="PS51007"/>
    </source>
</evidence>
<evidence type="ECO:0000256" key="6">
    <source>
        <dbReference type="PROSITE-ProRule" id="PRU00433"/>
    </source>
</evidence>
<dbReference type="PANTHER" id="PTHR33751:SF9">
    <property type="entry name" value="CYTOCHROME C4"/>
    <property type="match status" value="1"/>
</dbReference>
<evidence type="ECO:0000256" key="5">
    <source>
        <dbReference type="ARBA" id="ARBA00023004"/>
    </source>
</evidence>
<dbReference type="InterPro" id="IPR050597">
    <property type="entry name" value="Cytochrome_c_Oxidase_Subunit"/>
</dbReference>
<feature type="signal peptide" evidence="7">
    <location>
        <begin position="1"/>
        <end position="27"/>
    </location>
</feature>
<name>A0A7X1ZFX5_9PROT</name>
<dbReference type="GO" id="GO:0046872">
    <property type="term" value="F:metal ion binding"/>
    <property type="evidence" value="ECO:0007669"/>
    <property type="project" value="UniProtKB-KW"/>
</dbReference>
<dbReference type="SUPFAM" id="SSF46626">
    <property type="entry name" value="Cytochrome c"/>
    <property type="match status" value="1"/>
</dbReference>
<keyword evidence="1" id="KW-0813">Transport</keyword>
<reference evidence="9 10" key="1">
    <citation type="submission" date="2019-10" db="EMBL/GenBank/DDBJ databases">
        <title>Draft whole-genome sequence of the purple nonsulfur photosynthetic bacterium Roseospira navarrensis DSM 15114.</title>
        <authorList>
            <person name="Kyndt J.A."/>
            <person name="Meyer T.E."/>
        </authorList>
    </citation>
    <scope>NUCLEOTIDE SEQUENCE [LARGE SCALE GENOMIC DNA]</scope>
    <source>
        <strain evidence="9 10">DSM 15114</strain>
    </source>
</reference>
<keyword evidence="7" id="KW-0732">Signal</keyword>
<feature type="domain" description="Cytochrome c" evidence="8">
    <location>
        <begin position="25"/>
        <end position="109"/>
    </location>
</feature>